<name>A0A6G1LCG8_9PEZI</name>
<dbReference type="Pfam" id="PF07993">
    <property type="entry name" value="NAD_binding_4"/>
    <property type="match status" value="1"/>
</dbReference>
<dbReference type="InterPro" id="IPR042099">
    <property type="entry name" value="ANL_N_sf"/>
</dbReference>
<reference evidence="4" key="1">
    <citation type="journal article" date="2020" name="Stud. Mycol.">
        <title>101 Dothideomycetes genomes: a test case for predicting lifestyles and emergence of pathogens.</title>
        <authorList>
            <person name="Haridas S."/>
            <person name="Albert R."/>
            <person name="Binder M."/>
            <person name="Bloem J."/>
            <person name="Labutti K."/>
            <person name="Salamov A."/>
            <person name="Andreopoulos B."/>
            <person name="Baker S."/>
            <person name="Barry K."/>
            <person name="Bills G."/>
            <person name="Bluhm B."/>
            <person name="Cannon C."/>
            <person name="Castanera R."/>
            <person name="Culley D."/>
            <person name="Daum C."/>
            <person name="Ezra D."/>
            <person name="Gonzalez J."/>
            <person name="Henrissat B."/>
            <person name="Kuo A."/>
            <person name="Liang C."/>
            <person name="Lipzen A."/>
            <person name="Lutzoni F."/>
            <person name="Magnuson J."/>
            <person name="Mondo S."/>
            <person name="Nolan M."/>
            <person name="Ohm R."/>
            <person name="Pangilinan J."/>
            <person name="Park H.-J."/>
            <person name="Ramirez L."/>
            <person name="Alfaro M."/>
            <person name="Sun H."/>
            <person name="Tritt A."/>
            <person name="Yoshinaga Y."/>
            <person name="Zwiers L.-H."/>
            <person name="Turgeon B."/>
            <person name="Goodwin S."/>
            <person name="Spatafora J."/>
            <person name="Crous P."/>
            <person name="Grigoriev I."/>
        </authorList>
    </citation>
    <scope>NUCLEOTIDE SEQUENCE</scope>
    <source>
        <strain evidence="4">CBS 116005</strain>
    </source>
</reference>
<dbReference type="Gene3D" id="3.40.50.12780">
    <property type="entry name" value="N-terminal domain of ligase-like"/>
    <property type="match status" value="1"/>
</dbReference>
<dbReference type="InterPro" id="IPR051414">
    <property type="entry name" value="Adenylate-forming_Reductase"/>
</dbReference>
<keyword evidence="1" id="KW-0596">Phosphopantetheine</keyword>
<evidence type="ECO:0000259" key="3">
    <source>
        <dbReference type="PROSITE" id="PS50075"/>
    </source>
</evidence>
<dbReference type="EMBL" id="ML995830">
    <property type="protein sequence ID" value="KAF2769914.1"/>
    <property type="molecule type" value="Genomic_DNA"/>
</dbReference>
<dbReference type="PROSITE" id="PS50075">
    <property type="entry name" value="CARRIER"/>
    <property type="match status" value="1"/>
</dbReference>
<dbReference type="InterPro" id="IPR036291">
    <property type="entry name" value="NAD(P)-bd_dom_sf"/>
</dbReference>
<dbReference type="Gene3D" id="3.40.50.720">
    <property type="entry name" value="NAD(P)-binding Rossmann-like Domain"/>
    <property type="match status" value="1"/>
</dbReference>
<dbReference type="GO" id="GO:0031177">
    <property type="term" value="F:phosphopantetheine binding"/>
    <property type="evidence" value="ECO:0007669"/>
    <property type="project" value="InterPro"/>
</dbReference>
<dbReference type="InterPro" id="IPR006162">
    <property type="entry name" value="Ppantetheine_attach_site"/>
</dbReference>
<evidence type="ECO:0000313" key="5">
    <source>
        <dbReference type="Proteomes" id="UP000799436"/>
    </source>
</evidence>
<protein>
    <submittedName>
        <fullName evidence="4">Acetyl-CoA synthetase-like protein</fullName>
    </submittedName>
</protein>
<keyword evidence="5" id="KW-1185">Reference proteome</keyword>
<organism evidence="4 5">
    <name type="scientific">Teratosphaeria nubilosa</name>
    <dbReference type="NCBI Taxonomy" id="161662"/>
    <lineage>
        <taxon>Eukaryota</taxon>
        <taxon>Fungi</taxon>
        <taxon>Dikarya</taxon>
        <taxon>Ascomycota</taxon>
        <taxon>Pezizomycotina</taxon>
        <taxon>Dothideomycetes</taxon>
        <taxon>Dothideomycetidae</taxon>
        <taxon>Mycosphaerellales</taxon>
        <taxon>Teratosphaeriaceae</taxon>
        <taxon>Teratosphaeria</taxon>
    </lineage>
</organism>
<dbReference type="SUPFAM" id="SSF56801">
    <property type="entry name" value="Acetyl-CoA synthetase-like"/>
    <property type="match status" value="1"/>
</dbReference>
<proteinExistence type="predicted"/>
<dbReference type="AlphaFoldDB" id="A0A6G1LCG8"/>
<dbReference type="InterPro" id="IPR020806">
    <property type="entry name" value="PKS_PP-bd"/>
</dbReference>
<dbReference type="Proteomes" id="UP000799436">
    <property type="component" value="Unassembled WGS sequence"/>
</dbReference>
<dbReference type="PROSITE" id="PS00012">
    <property type="entry name" value="PHOSPHOPANTETHEINE"/>
    <property type="match status" value="1"/>
</dbReference>
<dbReference type="SUPFAM" id="SSF51735">
    <property type="entry name" value="NAD(P)-binding Rossmann-fold domains"/>
    <property type="match status" value="1"/>
</dbReference>
<dbReference type="PANTHER" id="PTHR43439">
    <property type="entry name" value="PHENYLACETATE-COENZYME A LIGASE"/>
    <property type="match status" value="1"/>
</dbReference>
<evidence type="ECO:0000313" key="4">
    <source>
        <dbReference type="EMBL" id="KAF2769914.1"/>
    </source>
</evidence>
<accession>A0A6G1LCG8</accession>
<dbReference type="PANTHER" id="PTHR43439:SF2">
    <property type="entry name" value="ENZYME, PUTATIVE (JCVI)-RELATED"/>
    <property type="match status" value="1"/>
</dbReference>
<dbReference type="InterPro" id="IPR000873">
    <property type="entry name" value="AMP-dep_synth/lig_dom"/>
</dbReference>
<dbReference type="SUPFAM" id="SSF47336">
    <property type="entry name" value="ACP-like"/>
    <property type="match status" value="1"/>
</dbReference>
<dbReference type="InterPro" id="IPR013120">
    <property type="entry name" value="FAR_NAD-bd"/>
</dbReference>
<dbReference type="OrthoDB" id="429813at2759"/>
<keyword evidence="2" id="KW-0597">Phosphoprotein</keyword>
<dbReference type="SMART" id="SM00823">
    <property type="entry name" value="PKS_PP"/>
    <property type="match status" value="1"/>
</dbReference>
<dbReference type="Pfam" id="PF00501">
    <property type="entry name" value="AMP-binding"/>
    <property type="match status" value="1"/>
</dbReference>
<dbReference type="Pfam" id="PF00550">
    <property type="entry name" value="PP-binding"/>
    <property type="match status" value="1"/>
</dbReference>
<feature type="domain" description="Carrier" evidence="3">
    <location>
        <begin position="578"/>
        <end position="657"/>
    </location>
</feature>
<dbReference type="Pfam" id="PF23562">
    <property type="entry name" value="AMP-binding_C_3"/>
    <property type="match status" value="1"/>
</dbReference>
<dbReference type="InterPro" id="IPR009081">
    <property type="entry name" value="PP-bd_ACP"/>
</dbReference>
<evidence type="ECO:0000256" key="1">
    <source>
        <dbReference type="ARBA" id="ARBA00022450"/>
    </source>
</evidence>
<sequence length="1108" mass="122180">MDPNYFTCTLGQAAALGIQQPHKTVTALVDALAKDHPSLPAVGFPLPGSTQEEPWRLLNFNFRDIQAASEHTAQILSQSSDSTLFEGRTIGLLCPSTPDFLFTWLALMRLGKSVLLIAPQCQPDAIANLCKTCEVGLLLYDDVYTEQALEASKQAQHVTSQSELKVVALPFGNGQIDRERFVPSNSNSEYGPLLHANVEVHESQVAYFHHTSGTSSGMPKPIPQSHRAGVGVLPPFKQGHEAATFTTTPLYHGGIADLFRAWTSNAMIYLFPGKAVPVTALNIVRCLDVASAETRSRDAPLVKYFSSVPYVLQMMEADVKGLRYLQSMDIVGVGGAALPTEVGDKLVNSNVNLISRFGSAECGFLLSSHRDYRMDKEWQYLRVASGAEEYVGFEAQADDGSLSELIVQPGWPHMAKRNREDGSYATSDLFAKHETLPNAWRYHSRADSQLTLITGKKFDPAPLEASIATSNLLSDVLIFGTGRPYPGALIFRSPEARRMSDAELLEQAWPIVEKLNAGSQDHARIARSMLVPMSILSEPLEKSSKGTILRGAAEKRFQKEIETAYSTADDADPTGDVPDDELHAYIMQTIKSTVAKGGKLTSDTDLFAFGVDSVAGMQIRSKLRRLLPPHITGQLPINVVEDCGTVEQLVEYIRRRRHGDESTVVDAEREELQYMHELLEQHGRFNTTTVERDVKRQKLDGTKHAQDGLAEGDVVVLTGATGALGAHILDQHRSRPSTRKIYCLVRGANDHAARERVGKALVQRQLKPIDGDNKVVVLRATLSEERLDLSDETYATLTREVTTILHVAWSVNFRMKLRSFVKDNIAGVTNLIKLALASTRRETPVFGFCSSVASSMAYSKNGEPVPEEILHDPSAADSKGYSRSKWVAEHICHRASATTRLKGKVKVFRVGQLSGDTVHGVWNTKEAYPMMLSAVNVTYSLPALENEPLNWLPVDIAATALIQGTEGQPASEDETAAFFHVLNETTRPTWTDLLGWLKKRIDFDIVEPHVWVKRLEAAVNDTAAGSAHPAAQLLDFWREAYRPLPPSGHDAQKLRPTDPAASDFVEPSSSIATFEMKRTRAAIPVLRRVEPVSEAFFCKLWAWIQTHV</sequence>
<gene>
    <name evidence="4" type="ORF">EJ03DRAFT_327054</name>
</gene>
<dbReference type="Gene3D" id="1.10.1200.10">
    <property type="entry name" value="ACP-like"/>
    <property type="match status" value="1"/>
</dbReference>
<dbReference type="InterPro" id="IPR036736">
    <property type="entry name" value="ACP-like_sf"/>
</dbReference>
<evidence type="ECO:0000256" key="2">
    <source>
        <dbReference type="ARBA" id="ARBA00022553"/>
    </source>
</evidence>